<dbReference type="AlphaFoldDB" id="A0A4R7J2S2"/>
<dbReference type="PANTHER" id="PTHR30137">
    <property type="entry name" value="LUCIFERASE-LIKE MONOOXYGENASE"/>
    <property type="match status" value="1"/>
</dbReference>
<dbReference type="NCBIfam" id="TIGR03858">
    <property type="entry name" value="LLM_2I7G"/>
    <property type="match status" value="1"/>
</dbReference>
<sequence length="415" mass="44796">MGRLMSVAASADGEATLAGLRAEGFVRPDAGRNRTPPIDCSTVVSDSDLNQSSTDPTVPVATEHGAAPVRIGLNTFGDVPSDGNGDLLSHAEALRQVVAEAVLADRSGVDDFLVGEHHRADYAISAPETVLAGIATRTERIRLGSGVTVLSSDDPVRVFQRFATLDALSHGRAEVILGRGSFTESFPLFGYDLADYETLFEEKIDLFSQLLTEEPVTWQGNKRASLTDADVYPKTESGKLETWVGVGGSPQSVVRAAHYRFPLMLAIIGGGARRFAPYIDLFQRATEQFGGPSLPVGVHSPGFVAETDEQAREILWPYHQQQRDLIGRDRGWPPMQRAEFESEIAHGSLYVGSPETVATKIADTISALGIDRFDMVYTSGAIPAADRLRAVELYGTEVIPRVRELLAEKSAADKS</sequence>
<name>A0A4R7J2S2_9ACTN</name>
<keyword evidence="5" id="KW-1185">Reference proteome</keyword>
<dbReference type="SUPFAM" id="SSF51679">
    <property type="entry name" value="Bacterial luciferase-like"/>
    <property type="match status" value="1"/>
</dbReference>
<evidence type="ECO:0000259" key="3">
    <source>
        <dbReference type="Pfam" id="PF00296"/>
    </source>
</evidence>
<dbReference type="InterPro" id="IPR022290">
    <property type="entry name" value="LLM_Atu2307-like"/>
</dbReference>
<dbReference type="InterPro" id="IPR011251">
    <property type="entry name" value="Luciferase-like_dom"/>
</dbReference>
<evidence type="ECO:0000313" key="4">
    <source>
        <dbReference type="EMBL" id="TDT31325.1"/>
    </source>
</evidence>
<evidence type="ECO:0000313" key="5">
    <source>
        <dbReference type="Proteomes" id="UP000295371"/>
    </source>
</evidence>
<comment type="caution">
    <text evidence="4">The sequence shown here is derived from an EMBL/GenBank/DDBJ whole genome shotgun (WGS) entry which is preliminary data.</text>
</comment>
<dbReference type="InterPro" id="IPR036661">
    <property type="entry name" value="Luciferase-like_sf"/>
</dbReference>
<keyword evidence="2" id="KW-0503">Monooxygenase</keyword>
<organism evidence="4 5">
    <name type="scientific">Naumannella halotolerans</name>
    <dbReference type="NCBI Taxonomy" id="993414"/>
    <lineage>
        <taxon>Bacteria</taxon>
        <taxon>Bacillati</taxon>
        <taxon>Actinomycetota</taxon>
        <taxon>Actinomycetes</taxon>
        <taxon>Propionibacteriales</taxon>
        <taxon>Propionibacteriaceae</taxon>
        <taxon>Naumannella</taxon>
    </lineage>
</organism>
<proteinExistence type="predicted"/>
<dbReference type="EMBL" id="SOAW01000002">
    <property type="protein sequence ID" value="TDT31325.1"/>
    <property type="molecule type" value="Genomic_DNA"/>
</dbReference>
<evidence type="ECO:0000256" key="2">
    <source>
        <dbReference type="ARBA" id="ARBA00023033"/>
    </source>
</evidence>
<protein>
    <submittedName>
        <fullName evidence="4">Putative LLM family oxidoreductase</fullName>
    </submittedName>
</protein>
<dbReference type="GO" id="GO:0016705">
    <property type="term" value="F:oxidoreductase activity, acting on paired donors, with incorporation or reduction of molecular oxygen"/>
    <property type="evidence" value="ECO:0007669"/>
    <property type="project" value="InterPro"/>
</dbReference>
<dbReference type="Proteomes" id="UP000295371">
    <property type="component" value="Unassembled WGS sequence"/>
</dbReference>
<dbReference type="InterPro" id="IPR050766">
    <property type="entry name" value="Bact_Lucif_Oxidored"/>
</dbReference>
<reference evidence="4 5" key="1">
    <citation type="submission" date="2019-03" db="EMBL/GenBank/DDBJ databases">
        <title>Genomic Encyclopedia of Archaeal and Bacterial Type Strains, Phase II (KMG-II): from individual species to whole genera.</title>
        <authorList>
            <person name="Goeker M."/>
        </authorList>
    </citation>
    <scope>NUCLEOTIDE SEQUENCE [LARGE SCALE GENOMIC DNA]</scope>
    <source>
        <strain evidence="4 5">DSM 24323</strain>
    </source>
</reference>
<dbReference type="Gene3D" id="3.20.20.30">
    <property type="entry name" value="Luciferase-like domain"/>
    <property type="match status" value="1"/>
</dbReference>
<keyword evidence="1" id="KW-0560">Oxidoreductase</keyword>
<evidence type="ECO:0000256" key="1">
    <source>
        <dbReference type="ARBA" id="ARBA00023002"/>
    </source>
</evidence>
<dbReference type="PANTHER" id="PTHR30137:SF8">
    <property type="entry name" value="BLR5498 PROTEIN"/>
    <property type="match status" value="1"/>
</dbReference>
<dbReference type="Pfam" id="PF00296">
    <property type="entry name" value="Bac_luciferase"/>
    <property type="match status" value="1"/>
</dbReference>
<dbReference type="GO" id="GO:0004497">
    <property type="term" value="F:monooxygenase activity"/>
    <property type="evidence" value="ECO:0007669"/>
    <property type="project" value="UniProtKB-KW"/>
</dbReference>
<feature type="domain" description="Luciferase-like" evidence="3">
    <location>
        <begin position="86"/>
        <end position="371"/>
    </location>
</feature>
<gene>
    <name evidence="4" type="ORF">CLV29_2742</name>
</gene>
<dbReference type="GO" id="GO:0005829">
    <property type="term" value="C:cytosol"/>
    <property type="evidence" value="ECO:0007669"/>
    <property type="project" value="TreeGrafter"/>
</dbReference>
<accession>A0A4R7J2S2</accession>